<protein>
    <submittedName>
        <fullName evidence="1">Uncharacterized protein</fullName>
    </submittedName>
</protein>
<gene>
    <name evidence="1" type="ORF">B4088_3673</name>
</gene>
<dbReference type="AlphaFoldDB" id="A0A164N447"/>
<proteinExistence type="predicted"/>
<accession>A0A164N447</accession>
<dbReference type="PATRIC" id="fig|1396.535.peg.1926"/>
<evidence type="ECO:0000313" key="2">
    <source>
        <dbReference type="Proteomes" id="UP000076482"/>
    </source>
</evidence>
<name>A0A164N447_BACCE</name>
<organism evidence="1 2">
    <name type="scientific">Bacillus cereus</name>
    <dbReference type="NCBI Taxonomy" id="1396"/>
    <lineage>
        <taxon>Bacteria</taxon>
        <taxon>Bacillati</taxon>
        <taxon>Bacillota</taxon>
        <taxon>Bacilli</taxon>
        <taxon>Bacillales</taxon>
        <taxon>Bacillaceae</taxon>
        <taxon>Bacillus</taxon>
        <taxon>Bacillus cereus group</taxon>
    </lineage>
</organism>
<dbReference type="Proteomes" id="UP000076482">
    <property type="component" value="Unassembled WGS sequence"/>
</dbReference>
<sequence>MYIGTYFYPLLFRKTNEYTIGCVYEYECSHYNETVSFKQFF</sequence>
<reference evidence="1 2" key="1">
    <citation type="submission" date="2015-09" db="EMBL/GenBank/DDBJ databases">
        <title>Bacillus cereus food isolates.</title>
        <authorList>
            <person name="Boekhorst J."/>
        </authorList>
    </citation>
    <scope>NUCLEOTIDE SEQUENCE [LARGE SCALE GENOMIC DNA]</scope>
    <source>
        <strain evidence="1 2">B4088</strain>
    </source>
</reference>
<dbReference type="EMBL" id="LJKE01000062">
    <property type="protein sequence ID" value="KZD62385.1"/>
    <property type="molecule type" value="Genomic_DNA"/>
</dbReference>
<evidence type="ECO:0000313" key="1">
    <source>
        <dbReference type="EMBL" id="KZD62385.1"/>
    </source>
</evidence>
<comment type="caution">
    <text evidence="1">The sequence shown here is derived from an EMBL/GenBank/DDBJ whole genome shotgun (WGS) entry which is preliminary data.</text>
</comment>